<keyword evidence="2" id="KW-0680">Restriction system</keyword>
<evidence type="ECO:0000256" key="1">
    <source>
        <dbReference type="ARBA" id="ARBA00010923"/>
    </source>
</evidence>
<evidence type="ECO:0000313" key="6">
    <source>
        <dbReference type="Proteomes" id="UP000823928"/>
    </source>
</evidence>
<dbReference type="InterPro" id="IPR000055">
    <property type="entry name" value="Restrct_endonuc_typeI_TRD"/>
</dbReference>
<dbReference type="PANTHER" id="PTHR43140">
    <property type="entry name" value="TYPE-1 RESTRICTION ENZYME ECOKI SPECIFICITY PROTEIN"/>
    <property type="match status" value="1"/>
</dbReference>
<feature type="non-terminal residue" evidence="5">
    <location>
        <position position="356"/>
    </location>
</feature>
<keyword evidence="5" id="KW-0540">Nuclease</keyword>
<keyword evidence="5" id="KW-0255">Endonuclease</keyword>
<reference evidence="5" key="2">
    <citation type="journal article" date="2021" name="PeerJ">
        <title>Extensive microbial diversity within the chicken gut microbiome revealed by metagenomics and culture.</title>
        <authorList>
            <person name="Gilroy R."/>
            <person name="Ravi A."/>
            <person name="Getino M."/>
            <person name="Pursley I."/>
            <person name="Horton D.L."/>
            <person name="Alikhan N.F."/>
            <person name="Baker D."/>
            <person name="Gharbi K."/>
            <person name="Hall N."/>
            <person name="Watson M."/>
            <person name="Adriaenssens E.M."/>
            <person name="Foster-Nyarko E."/>
            <person name="Jarju S."/>
            <person name="Secka A."/>
            <person name="Antonio M."/>
            <person name="Oren A."/>
            <person name="Chaudhuri R.R."/>
            <person name="La Ragione R."/>
            <person name="Hildebrand F."/>
            <person name="Pallen M.J."/>
        </authorList>
    </citation>
    <scope>NUCLEOTIDE SEQUENCE</scope>
    <source>
        <strain evidence="5">6276</strain>
    </source>
</reference>
<keyword evidence="3" id="KW-0238">DNA-binding</keyword>
<gene>
    <name evidence="5" type="ORF">IAC10_02760</name>
</gene>
<organism evidence="5 6">
    <name type="scientific">Candidatus Scatousia excrementigallinarum</name>
    <dbReference type="NCBI Taxonomy" id="2840935"/>
    <lineage>
        <taxon>Bacteria</taxon>
        <taxon>Candidatus Scatousia</taxon>
    </lineage>
</organism>
<dbReference type="InterPro" id="IPR044946">
    <property type="entry name" value="Restrct_endonuc_typeI_TRD_sf"/>
</dbReference>
<dbReference type="Gene3D" id="3.90.220.20">
    <property type="entry name" value="DNA methylase specificity domains"/>
    <property type="match status" value="2"/>
</dbReference>
<dbReference type="Pfam" id="PF01420">
    <property type="entry name" value="Methylase_S"/>
    <property type="match status" value="1"/>
</dbReference>
<accession>A0A9D1JMH9</accession>
<dbReference type="GO" id="GO:0004519">
    <property type="term" value="F:endonuclease activity"/>
    <property type="evidence" value="ECO:0007669"/>
    <property type="project" value="UniProtKB-KW"/>
</dbReference>
<protein>
    <submittedName>
        <fullName evidence="5">Restriction endonuclease subunit S</fullName>
    </submittedName>
</protein>
<name>A0A9D1JMH9_9BACT</name>
<dbReference type="SUPFAM" id="SSF116734">
    <property type="entry name" value="DNA methylase specificity domain"/>
    <property type="match status" value="2"/>
</dbReference>
<dbReference type="GO" id="GO:0009307">
    <property type="term" value="P:DNA restriction-modification system"/>
    <property type="evidence" value="ECO:0007669"/>
    <property type="project" value="UniProtKB-KW"/>
</dbReference>
<dbReference type="GO" id="GO:0003677">
    <property type="term" value="F:DNA binding"/>
    <property type="evidence" value="ECO:0007669"/>
    <property type="project" value="UniProtKB-KW"/>
</dbReference>
<dbReference type="PANTHER" id="PTHR43140:SF1">
    <property type="entry name" value="TYPE I RESTRICTION ENZYME ECOKI SPECIFICITY SUBUNIT"/>
    <property type="match status" value="1"/>
</dbReference>
<keyword evidence="5" id="KW-0378">Hydrolase</keyword>
<comment type="caution">
    <text evidence="5">The sequence shown here is derived from an EMBL/GenBank/DDBJ whole genome shotgun (WGS) entry which is preliminary data.</text>
</comment>
<proteinExistence type="inferred from homology"/>
<evidence type="ECO:0000256" key="3">
    <source>
        <dbReference type="ARBA" id="ARBA00023125"/>
    </source>
</evidence>
<evidence type="ECO:0000313" key="5">
    <source>
        <dbReference type="EMBL" id="HIS35539.1"/>
    </source>
</evidence>
<dbReference type="EMBL" id="DVIU01000055">
    <property type="protein sequence ID" value="HIS35539.1"/>
    <property type="molecule type" value="Genomic_DNA"/>
</dbReference>
<dbReference type="Proteomes" id="UP000823928">
    <property type="component" value="Unassembled WGS sequence"/>
</dbReference>
<feature type="domain" description="Type I restriction modification DNA specificity" evidence="4">
    <location>
        <begin position="99"/>
        <end position="254"/>
    </location>
</feature>
<evidence type="ECO:0000259" key="4">
    <source>
        <dbReference type="Pfam" id="PF01420"/>
    </source>
</evidence>
<sequence>MKAEVLRKSILQMAIQGKLVPQNSSDEPASVLLQKIRAEKENLIKEGKIKRDKTDSVIFKGEDGKFYEKTGKEVKDITDQLPFEIPDSWIWSRVSTCYDIRNGFTPLRSETRFWENGTIPWFTVDDIRRQGKLISYTQQHITCEAVNQDRIVPPNSFLLCCTASIGAFAQTTIALTTNQQFNSLTVKYLYRKLLQDNYLYGIGDYFADILHKLAGKTTFEFVSTKKLGEILIPIPPYEEQKRIVEAIEKFEPLIAEYDKLEQQAKKLDGEIFDKLKKSILHYAIQGKLVPQDSSDEPASVLLSKIKAEKEKLIKEGKIKKEKPLPPITDSEKPFDIPDSWQWVRLGELATKFTDGT</sequence>
<dbReference type="AlphaFoldDB" id="A0A9D1JMH9"/>
<reference evidence="5" key="1">
    <citation type="submission" date="2020-10" db="EMBL/GenBank/DDBJ databases">
        <authorList>
            <person name="Gilroy R."/>
        </authorList>
    </citation>
    <scope>NUCLEOTIDE SEQUENCE</scope>
    <source>
        <strain evidence="5">6276</strain>
    </source>
</reference>
<evidence type="ECO:0000256" key="2">
    <source>
        <dbReference type="ARBA" id="ARBA00022747"/>
    </source>
</evidence>
<dbReference type="InterPro" id="IPR051212">
    <property type="entry name" value="Type-I_RE_S_subunit"/>
</dbReference>
<comment type="similarity">
    <text evidence="1">Belongs to the type-I restriction system S methylase family.</text>
</comment>